<reference evidence="1 2" key="2">
    <citation type="journal article" date="2016" name="Int. J. Syst. Evol. Microbiol.">
        <title>Flavisolibacter tropicus sp. nov., isolated from tropical soil.</title>
        <authorList>
            <person name="Lee J.J."/>
            <person name="Kang M.S."/>
            <person name="Kim G.S."/>
            <person name="Lee C.S."/>
            <person name="Lim S."/>
            <person name="Lee J."/>
            <person name="Roh S.H."/>
            <person name="Kang H."/>
            <person name="Ha J.M."/>
            <person name="Bae S."/>
            <person name="Jung H.Y."/>
            <person name="Kim M.K."/>
        </authorList>
    </citation>
    <scope>NUCLEOTIDE SEQUENCE [LARGE SCALE GENOMIC DNA]</scope>
    <source>
        <strain evidence="1 2">LCS9</strain>
    </source>
</reference>
<evidence type="ECO:0008006" key="3">
    <source>
        <dbReference type="Google" id="ProtNLM"/>
    </source>
</evidence>
<dbReference type="STRING" id="1492898.SY85_19060"/>
<dbReference type="Pfam" id="PF12771">
    <property type="entry name" value="SusD-like_2"/>
    <property type="match status" value="1"/>
</dbReference>
<name>A0A172TYT6_9BACT</name>
<dbReference type="RefSeq" id="WP_066406564.1">
    <property type="nucleotide sequence ID" value="NZ_CP011390.1"/>
</dbReference>
<gene>
    <name evidence="1" type="ORF">SY85_19060</name>
</gene>
<dbReference type="InterPro" id="IPR011990">
    <property type="entry name" value="TPR-like_helical_dom_sf"/>
</dbReference>
<protein>
    <recommendedName>
        <fullName evidence="3">SusD/RagB family nutrient-binding outer membrane lipoprotein</fullName>
    </recommendedName>
</protein>
<reference evidence="2" key="1">
    <citation type="submission" date="2015-01" db="EMBL/GenBank/DDBJ databases">
        <title>Flavisolibacter sp./LCS9/ whole genome sequencing.</title>
        <authorList>
            <person name="Kim M.K."/>
            <person name="Srinivasan S."/>
            <person name="Lee J.-J."/>
        </authorList>
    </citation>
    <scope>NUCLEOTIDE SEQUENCE [LARGE SCALE GENOMIC DNA]</scope>
    <source>
        <strain evidence="2">LCS9</strain>
    </source>
</reference>
<accession>A0A172TYT6</accession>
<proteinExistence type="predicted"/>
<organism evidence="1 2">
    <name type="scientific">Flavisolibacter tropicus</name>
    <dbReference type="NCBI Taxonomy" id="1492898"/>
    <lineage>
        <taxon>Bacteria</taxon>
        <taxon>Pseudomonadati</taxon>
        <taxon>Bacteroidota</taxon>
        <taxon>Chitinophagia</taxon>
        <taxon>Chitinophagales</taxon>
        <taxon>Chitinophagaceae</taxon>
        <taxon>Flavisolibacter</taxon>
    </lineage>
</organism>
<evidence type="ECO:0000313" key="2">
    <source>
        <dbReference type="Proteomes" id="UP000077177"/>
    </source>
</evidence>
<sequence>MKFKISLYIAAFTLVFSSCKKEWLDVNTNPNEILTSTPDYVFTAGAARTVAFLTPNELGSYWSGQWTQSNTYIIDPARFSYTFNNTNFNFWDTWYDVIADFQYVINAEGEKAQPFFKGPARVMKTYIMQQIVDVYGNAPYTDAFKGLGNIAPKFDDQKAIYEDLIKQLDQAIADLKANPFTGSYAGSISSADIIFKGNTTNWIKFANSLKLRMLIRQSMIPGRDAYITTEINKAAAVTEGFMTSVDASVNPGYIASTGKMNPFYENWGYNASGGVQALGRFPRPTTFLFTTLANSNDTFRLKRLAYPKGGQAAGEAELVANYVAVPYGASSGYLSQNTSYLGPSVLVKGEYNRPMYLMLAAETNFLLAEAKQRYGAAVNLTGTAQEYYEQGVKESFRITGATATYGADKATALLTSGKDLADWTASPDKFKAIWMQKWLALVNFSGLEAWSEYRRTDFPAIPLSASAPAGQKRAVRLFYPSTEGGSNPNVPTGIDVFTSKIFWDIN</sequence>
<keyword evidence="2" id="KW-1185">Reference proteome</keyword>
<dbReference type="PROSITE" id="PS51257">
    <property type="entry name" value="PROKAR_LIPOPROTEIN"/>
    <property type="match status" value="1"/>
</dbReference>
<dbReference type="Gene3D" id="1.25.40.390">
    <property type="match status" value="1"/>
</dbReference>
<dbReference type="PATRIC" id="fig|1492898.3.peg.4145"/>
<evidence type="ECO:0000313" key="1">
    <source>
        <dbReference type="EMBL" id="ANE52271.1"/>
    </source>
</evidence>
<dbReference type="InterPro" id="IPR041662">
    <property type="entry name" value="SusD-like_2"/>
</dbReference>
<dbReference type="AlphaFoldDB" id="A0A172TYT6"/>
<dbReference type="Proteomes" id="UP000077177">
    <property type="component" value="Chromosome"/>
</dbReference>
<dbReference type="OrthoDB" id="614457at2"/>
<dbReference type="EMBL" id="CP011390">
    <property type="protein sequence ID" value="ANE52271.1"/>
    <property type="molecule type" value="Genomic_DNA"/>
</dbReference>
<dbReference type="SUPFAM" id="SSF48452">
    <property type="entry name" value="TPR-like"/>
    <property type="match status" value="1"/>
</dbReference>
<dbReference type="KEGG" id="fla:SY85_19060"/>